<dbReference type="AlphaFoldDB" id="A0A914YM70"/>
<evidence type="ECO:0000313" key="3">
    <source>
        <dbReference type="WBParaSite" id="PSU_v2.g21430.t1"/>
    </source>
</evidence>
<feature type="compositionally biased region" description="Acidic residues" evidence="1">
    <location>
        <begin position="79"/>
        <end position="96"/>
    </location>
</feature>
<protein>
    <submittedName>
        <fullName evidence="3">Uncharacterized protein</fullName>
    </submittedName>
</protein>
<evidence type="ECO:0000313" key="2">
    <source>
        <dbReference type="Proteomes" id="UP000887577"/>
    </source>
</evidence>
<keyword evidence="2" id="KW-1185">Reference proteome</keyword>
<dbReference type="WBParaSite" id="PSU_v2.g21430.t1">
    <property type="protein sequence ID" value="PSU_v2.g21430.t1"/>
    <property type="gene ID" value="PSU_v2.g21430"/>
</dbReference>
<reference evidence="3" key="1">
    <citation type="submission" date="2022-11" db="UniProtKB">
        <authorList>
            <consortium name="WormBaseParasite"/>
        </authorList>
    </citation>
    <scope>IDENTIFICATION</scope>
</reference>
<dbReference type="Proteomes" id="UP000887577">
    <property type="component" value="Unplaced"/>
</dbReference>
<proteinExistence type="predicted"/>
<evidence type="ECO:0000256" key="1">
    <source>
        <dbReference type="SAM" id="MobiDB-lite"/>
    </source>
</evidence>
<feature type="region of interest" description="Disordered" evidence="1">
    <location>
        <begin position="55"/>
        <end position="125"/>
    </location>
</feature>
<sequence length="125" mass="14652">MILRPLTSNHDYSDEEVFPIIENLLATHSPSSEIYFDLMDCFTYRRLQAEAIQEAEKPDITEIVAKQESGKKKRKRDESESESSSESEEEESETEVDVIKEVAEEEDEEKKKMMEEEMKLEKIEK</sequence>
<organism evidence="2 3">
    <name type="scientific">Panagrolaimus superbus</name>
    <dbReference type="NCBI Taxonomy" id="310955"/>
    <lineage>
        <taxon>Eukaryota</taxon>
        <taxon>Metazoa</taxon>
        <taxon>Ecdysozoa</taxon>
        <taxon>Nematoda</taxon>
        <taxon>Chromadorea</taxon>
        <taxon>Rhabditida</taxon>
        <taxon>Tylenchina</taxon>
        <taxon>Panagrolaimomorpha</taxon>
        <taxon>Panagrolaimoidea</taxon>
        <taxon>Panagrolaimidae</taxon>
        <taxon>Panagrolaimus</taxon>
    </lineage>
</organism>
<feature type="compositionally biased region" description="Basic and acidic residues" evidence="1">
    <location>
        <begin position="109"/>
        <end position="125"/>
    </location>
</feature>
<accession>A0A914YM70</accession>
<name>A0A914YM70_9BILA</name>